<accession>Q0GBV1</accession>
<dbReference type="EMBL" id="DQ875742">
    <property type="protein sequence ID" value="ABI33159.1"/>
    <property type="molecule type" value="Genomic_DNA"/>
</dbReference>
<reference evidence="1 2" key="1">
    <citation type="journal article" date="2007" name="Virology">
        <title>Cyanophage Pf-WMP4, a T7-like phage infecting the freshwater cyanobacterium Phormidium foveolarum: complete genome sequence and DNA translocation.</title>
        <authorList>
            <person name="Liu X."/>
            <person name="Shi M."/>
            <person name="Kong S."/>
            <person name="Gao Y."/>
            <person name="An C."/>
        </authorList>
    </citation>
    <scope>NUCLEOTIDE SEQUENCE</scope>
</reference>
<evidence type="ECO:0000313" key="1">
    <source>
        <dbReference type="EMBL" id="ABI33159.1"/>
    </source>
</evidence>
<dbReference type="KEGG" id="vg:5142325"/>
<dbReference type="Proteomes" id="UP000000911">
    <property type="component" value="Segment"/>
</dbReference>
<evidence type="ECO:0000313" key="2">
    <source>
        <dbReference type="Proteomes" id="UP000000911"/>
    </source>
</evidence>
<dbReference type="GeneID" id="5142325"/>
<sequence length="101" mass="11565">MTKNLKAVVERYPEFNLKPATDEPNTFYGEMRVGEYKVIITVQGQDFPPMVDVRFKCKSYGVGCVVHPHEPPEYIDEMLYQQLKSLMIRALQIPLLGKMGG</sequence>
<proteinExistence type="predicted"/>
<dbReference type="RefSeq" id="YP_762645.1">
    <property type="nucleotide sequence ID" value="NC_008367.1"/>
</dbReference>
<name>Q0GBV1_9CAUD</name>
<organism evidence="1 2">
    <name type="scientific">Phormidium phage Pf-WMP4</name>
    <dbReference type="NCBI Taxonomy" id="2913979"/>
    <lineage>
        <taxon>Viruses</taxon>
        <taxon>Duplodnaviria</taxon>
        <taxon>Heunggongvirae</taxon>
        <taxon>Uroviricota</taxon>
        <taxon>Caudoviricetes</taxon>
        <taxon>Saffermanviridae</taxon>
        <taxon>Wumpquatrovirus</taxon>
        <taxon>Wumpquatrovirus WMP4</taxon>
    </lineage>
</organism>
<protein>
    <submittedName>
        <fullName evidence="1">PfWMP4_15</fullName>
    </submittedName>
</protein>
<keyword evidence="2" id="KW-1185">Reference proteome</keyword>